<dbReference type="AlphaFoldDB" id="Q2NGA5"/>
<evidence type="ECO:0000313" key="2">
    <source>
        <dbReference type="Proteomes" id="UP000001931"/>
    </source>
</evidence>
<dbReference type="REBASE" id="11803">
    <property type="entry name" value="M.MstDORF753P"/>
</dbReference>
<organism evidence="1 2">
    <name type="scientific">Methanosphaera stadtmanae (strain ATCC 43021 / DSM 3091 / JCM 11832 / MCB-3)</name>
    <dbReference type="NCBI Taxonomy" id="339860"/>
    <lineage>
        <taxon>Archaea</taxon>
        <taxon>Methanobacteriati</taxon>
        <taxon>Methanobacteriota</taxon>
        <taxon>Methanomada group</taxon>
        <taxon>Methanobacteria</taxon>
        <taxon>Methanobacteriales</taxon>
        <taxon>Methanobacteriaceae</taxon>
        <taxon>Methanosphaera</taxon>
    </lineage>
</organism>
<keyword evidence="2" id="KW-1185">Reference proteome</keyword>
<accession>Q2NGA5</accession>
<dbReference type="Proteomes" id="UP000001931">
    <property type="component" value="Chromosome"/>
</dbReference>
<dbReference type="EMBL" id="CP000102">
    <property type="protein sequence ID" value="ABC57148.1"/>
    <property type="molecule type" value="Genomic_DNA"/>
</dbReference>
<evidence type="ECO:0000313" key="1">
    <source>
        <dbReference type="EMBL" id="ABC57148.1"/>
    </source>
</evidence>
<reference evidence="1 2" key="1">
    <citation type="journal article" date="2006" name="J. Bacteriol.">
        <title>The genome sequence of Methanosphaera stadtmanae reveals why this human intestinal archaeon is restricted to methanol and H2 for methane formation and ATP synthesis.</title>
        <authorList>
            <person name="Fricke W.F."/>
            <person name="Seedorf H."/>
            <person name="Henne A."/>
            <person name="Kruer M."/>
            <person name="Liesegang H."/>
            <person name="Hedderich R."/>
            <person name="Gottschalk G."/>
            <person name="Thauer R.K."/>
        </authorList>
    </citation>
    <scope>NUCLEOTIDE SEQUENCE [LARGE SCALE GENOMIC DNA]</scope>
    <source>
        <strain evidence="2">ATCC 43021 / DSM 3091 / JCM 11832 / MCB-3</strain>
    </source>
</reference>
<protein>
    <submittedName>
        <fullName evidence="1">Uncharacterized protein</fullName>
    </submittedName>
</protein>
<name>Q2NGA5_METST</name>
<sequence>MVSYRSDGIPSESELKELICQYKTNVKIKKYGNYKYALSKNKKSEELLFIGE</sequence>
<dbReference type="HOGENOM" id="CLU_3075414_0_0_2"/>
<dbReference type="STRING" id="339860.Msp_0755"/>
<dbReference type="KEGG" id="mst:Msp_0755"/>
<proteinExistence type="predicted"/>
<gene>
    <name evidence="1" type="ordered locus">Msp_0755</name>
</gene>